<dbReference type="PANTHER" id="PTHR11035">
    <property type="entry name" value="VERY-LONG-CHAIN (3R)-3-HYDROXYACYL-COA DEHYDRATASE"/>
    <property type="match status" value="1"/>
</dbReference>
<keyword evidence="7 13" id="KW-0276">Fatty acid metabolism</keyword>
<keyword evidence="12 13" id="KW-0456">Lyase</keyword>
<comment type="pathway">
    <text evidence="2 13">Lipid metabolism; fatty acid biosynthesis.</text>
</comment>
<feature type="transmembrane region" description="Helical" evidence="13">
    <location>
        <begin position="6"/>
        <end position="28"/>
    </location>
</feature>
<evidence type="ECO:0000256" key="5">
    <source>
        <dbReference type="ARBA" id="ARBA00022516"/>
    </source>
</evidence>
<evidence type="ECO:0000256" key="11">
    <source>
        <dbReference type="ARBA" id="ARBA00023160"/>
    </source>
</evidence>
<comment type="caution">
    <text evidence="13">Lacks conserved residue(s) required for the propagation of feature annotation.</text>
</comment>
<dbReference type="GO" id="GO:0030148">
    <property type="term" value="P:sphingolipid biosynthetic process"/>
    <property type="evidence" value="ECO:0007669"/>
    <property type="project" value="TreeGrafter"/>
</dbReference>
<dbReference type="GO" id="GO:0102158">
    <property type="term" value="F:very-long-chain (3R)-3-hydroxyacyl-CoA dehydratase activity"/>
    <property type="evidence" value="ECO:0007669"/>
    <property type="project" value="UniProtKB-EC"/>
</dbReference>
<protein>
    <recommendedName>
        <fullName evidence="4 13">Very-long-chain (3R)-3-hydroxyacyl-CoA dehydratase</fullName>
        <ecNumber evidence="4 13">4.2.1.134</ecNumber>
    </recommendedName>
</protein>
<comment type="function">
    <text evidence="13">Catalyzes the third of the four reactions of the long-chain fatty acids elongation cycle. This endoplasmic reticulum-bound enzymatic process, allows the addition of two carbons to the chain of long- and very long-chain fatty acids/VLCFAs per cycle. This enzyme catalyzes the dehydration of the 3-hydroxyacyl-CoA intermediate into trans-2,3-enoyl-CoA, within each cycle of fatty acid elongation. Thereby, it participates to the production of VLCFAs of different chain lengths that are involved in multiple biological processes as precursors of membrane lipids and lipid mediators.</text>
</comment>
<evidence type="ECO:0000256" key="12">
    <source>
        <dbReference type="ARBA" id="ARBA00023239"/>
    </source>
</evidence>
<feature type="region of interest" description="Disordered" evidence="14">
    <location>
        <begin position="211"/>
        <end position="230"/>
    </location>
</feature>
<evidence type="ECO:0000256" key="13">
    <source>
        <dbReference type="RuleBase" id="RU363109"/>
    </source>
</evidence>
<keyword evidence="5 13" id="KW-0444">Lipid biosynthesis</keyword>
<evidence type="ECO:0000256" key="9">
    <source>
        <dbReference type="ARBA" id="ARBA00023098"/>
    </source>
</evidence>
<keyword evidence="13" id="KW-0256">Endoplasmic reticulum</keyword>
<feature type="transmembrane region" description="Helical" evidence="13">
    <location>
        <begin position="138"/>
        <end position="159"/>
    </location>
</feature>
<dbReference type="GO" id="GO:0042761">
    <property type="term" value="P:very long-chain fatty acid biosynthetic process"/>
    <property type="evidence" value="ECO:0007669"/>
    <property type="project" value="TreeGrafter"/>
</dbReference>
<evidence type="ECO:0000256" key="3">
    <source>
        <dbReference type="ARBA" id="ARBA00007811"/>
    </source>
</evidence>
<keyword evidence="10 13" id="KW-0472">Membrane</keyword>
<comment type="subcellular location">
    <subcellularLocation>
        <location evidence="13">Endoplasmic reticulum membrane</location>
        <topology evidence="13">Multi-pass membrane protein</topology>
    </subcellularLocation>
    <subcellularLocation>
        <location evidence="1">Membrane</location>
        <topology evidence="1">Multi-pass membrane protein</topology>
    </subcellularLocation>
</comment>
<dbReference type="InterPro" id="IPR007482">
    <property type="entry name" value="Tyr_Pase-like_PTPLA"/>
</dbReference>
<dbReference type="EC" id="4.2.1.134" evidence="4 13"/>
<dbReference type="GO" id="GO:0030497">
    <property type="term" value="P:fatty acid elongation"/>
    <property type="evidence" value="ECO:0007669"/>
    <property type="project" value="TreeGrafter"/>
</dbReference>
<keyword evidence="11 13" id="KW-0275">Fatty acid biosynthesis</keyword>
<evidence type="ECO:0000256" key="2">
    <source>
        <dbReference type="ARBA" id="ARBA00005194"/>
    </source>
</evidence>
<evidence type="ECO:0000256" key="8">
    <source>
        <dbReference type="ARBA" id="ARBA00022989"/>
    </source>
</evidence>
<dbReference type="Pfam" id="PF04387">
    <property type="entry name" value="PTPLA"/>
    <property type="match status" value="1"/>
</dbReference>
<dbReference type="PANTHER" id="PTHR11035:SF35">
    <property type="entry name" value="VERY-LONG-CHAIN (3R)-3-HYDROXYACYL-COA DEHYDRATASE"/>
    <property type="match status" value="1"/>
</dbReference>
<evidence type="ECO:0000256" key="10">
    <source>
        <dbReference type="ARBA" id="ARBA00023136"/>
    </source>
</evidence>
<evidence type="ECO:0000313" key="15">
    <source>
        <dbReference type="EMBL" id="AKM76679.1"/>
    </source>
</evidence>
<dbReference type="UniPathway" id="UPA00094"/>
<keyword evidence="9 13" id="KW-0443">Lipid metabolism</keyword>
<evidence type="ECO:0000256" key="4">
    <source>
        <dbReference type="ARBA" id="ARBA00013122"/>
    </source>
</evidence>
<comment type="catalytic activity">
    <reaction evidence="13">
        <text>a very-long-chain (3R)-3-hydroxyacyl-CoA = a very-long-chain (2E)-enoyl-CoA + H2O</text>
        <dbReference type="Rhea" id="RHEA:45812"/>
        <dbReference type="ChEBI" id="CHEBI:15377"/>
        <dbReference type="ChEBI" id="CHEBI:83728"/>
        <dbReference type="ChEBI" id="CHEBI:85440"/>
        <dbReference type="EC" id="4.2.1.134"/>
    </reaction>
</comment>
<evidence type="ECO:0000256" key="6">
    <source>
        <dbReference type="ARBA" id="ARBA00022692"/>
    </source>
</evidence>
<keyword evidence="8 13" id="KW-1133">Transmembrane helix</keyword>
<accession>A0A0G4AN99</accession>
<proteinExistence type="evidence at transcript level"/>
<reference evidence="15" key="1">
    <citation type="submission" date="2014-09" db="EMBL/GenBank/DDBJ databases">
        <title>Coevolution between plastid and nuclear genomes in Geraniaceae.</title>
        <authorList>
            <person name="Zhang J."/>
            <person name="Ruhlman T.A."/>
            <person name="Sabir J."/>
            <person name="Blazier J.C."/>
            <person name="Jansen R.K."/>
        </authorList>
    </citation>
    <scope>NUCLEOTIDE SEQUENCE</scope>
</reference>
<comment type="similarity">
    <text evidence="3 13">Belongs to the very long-chain fatty acids dehydratase HACD family.</text>
</comment>
<dbReference type="EMBL" id="KM461436">
    <property type="protein sequence ID" value="AKM76679.1"/>
    <property type="molecule type" value="mRNA"/>
</dbReference>
<dbReference type="AlphaFoldDB" id="A0A0G4AN99"/>
<name>A0A0G4AN99_9ROSI</name>
<evidence type="ECO:0000256" key="14">
    <source>
        <dbReference type="SAM" id="MobiDB-lite"/>
    </source>
</evidence>
<feature type="transmembrane region" description="Helical" evidence="13">
    <location>
        <begin position="179"/>
        <end position="199"/>
    </location>
</feature>
<evidence type="ECO:0000256" key="7">
    <source>
        <dbReference type="ARBA" id="ARBA00022832"/>
    </source>
</evidence>
<dbReference type="GO" id="GO:0005789">
    <property type="term" value="C:endoplasmic reticulum membrane"/>
    <property type="evidence" value="ECO:0007669"/>
    <property type="project" value="UniProtKB-SubCell"/>
</dbReference>
<organism evidence="15">
    <name type="scientific">Melianthus villosus</name>
    <dbReference type="NCBI Taxonomy" id="377280"/>
    <lineage>
        <taxon>Eukaryota</taxon>
        <taxon>Viridiplantae</taxon>
        <taxon>Streptophyta</taxon>
        <taxon>Embryophyta</taxon>
        <taxon>Tracheophyta</taxon>
        <taxon>Spermatophyta</taxon>
        <taxon>Magnoliopsida</taxon>
        <taxon>eudicotyledons</taxon>
        <taxon>Gunneridae</taxon>
        <taxon>Pentapetalae</taxon>
        <taxon>rosids</taxon>
        <taxon>malvids</taxon>
        <taxon>Geraniales</taxon>
        <taxon>Francoaceae</taxon>
        <taxon>Melianthus</taxon>
    </lineage>
</organism>
<keyword evidence="6 13" id="KW-0812">Transmembrane</keyword>
<evidence type="ECO:0000256" key="1">
    <source>
        <dbReference type="ARBA" id="ARBA00004141"/>
    </source>
</evidence>
<sequence>MPKLSNLYLFMYNSLQFIGWAIALFKILSSYLAIRSIDEAYASAGGLICLLQTVSFLEVIHGAIGLVPSGAVLPLLQWGGRTHFLLAIVRQVLEVQKLPSVFITFFAWSLSEVIRYSQYALTCIGSCPSWISYLRYTAFILLYPIGVAPGEVWLMYQALPFIKKKGLYAEVFSGLPFTYYDFVRVLLLCYPFLWLKLYVHLFRQRRSKLHKQHEKKKERRNFMKSSSKTS</sequence>